<feature type="region of interest" description="Disordered" evidence="1">
    <location>
        <begin position="730"/>
        <end position="751"/>
    </location>
</feature>
<feature type="compositionally biased region" description="Acidic residues" evidence="1">
    <location>
        <begin position="254"/>
        <end position="270"/>
    </location>
</feature>
<dbReference type="GO" id="GO:0005829">
    <property type="term" value="C:cytosol"/>
    <property type="evidence" value="ECO:0007669"/>
    <property type="project" value="TreeGrafter"/>
</dbReference>
<dbReference type="PANTHER" id="PTHR14445">
    <property type="entry name" value="GRB10 INTERACTING GYF PROTEIN"/>
    <property type="match status" value="1"/>
</dbReference>
<dbReference type="Gene3D" id="3.30.1490.40">
    <property type="match status" value="1"/>
</dbReference>
<feature type="compositionally biased region" description="Polar residues" evidence="1">
    <location>
        <begin position="992"/>
        <end position="1010"/>
    </location>
</feature>
<evidence type="ECO:0000313" key="4">
    <source>
        <dbReference type="Proteomes" id="UP001497497"/>
    </source>
</evidence>
<organism evidence="3 4">
    <name type="scientific">Lymnaea stagnalis</name>
    <name type="common">Great pond snail</name>
    <name type="synonym">Helix stagnalis</name>
    <dbReference type="NCBI Taxonomy" id="6523"/>
    <lineage>
        <taxon>Eukaryota</taxon>
        <taxon>Metazoa</taxon>
        <taxon>Spiralia</taxon>
        <taxon>Lophotrochozoa</taxon>
        <taxon>Mollusca</taxon>
        <taxon>Gastropoda</taxon>
        <taxon>Heterobranchia</taxon>
        <taxon>Euthyneura</taxon>
        <taxon>Panpulmonata</taxon>
        <taxon>Hygrophila</taxon>
        <taxon>Lymnaeoidea</taxon>
        <taxon>Lymnaeidae</taxon>
        <taxon>Lymnaea</taxon>
    </lineage>
</organism>
<reference evidence="3 4" key="1">
    <citation type="submission" date="2024-04" db="EMBL/GenBank/DDBJ databases">
        <authorList>
            <consortium name="Genoscope - CEA"/>
            <person name="William W."/>
        </authorList>
    </citation>
    <scope>NUCLEOTIDE SEQUENCE [LARGE SCALE GENOMIC DNA]</scope>
</reference>
<proteinExistence type="predicted"/>
<dbReference type="InterPro" id="IPR003169">
    <property type="entry name" value="GYF"/>
</dbReference>
<dbReference type="SUPFAM" id="SSF55277">
    <property type="entry name" value="GYF domain"/>
    <property type="match status" value="1"/>
</dbReference>
<feature type="region of interest" description="Disordered" evidence="1">
    <location>
        <begin position="185"/>
        <end position="435"/>
    </location>
</feature>
<dbReference type="PANTHER" id="PTHR14445:SF36">
    <property type="entry name" value="FI03272P-RELATED"/>
    <property type="match status" value="1"/>
</dbReference>
<dbReference type="InterPro" id="IPR051640">
    <property type="entry name" value="GRB10-interact_GYF"/>
</dbReference>
<dbReference type="Pfam" id="PF02213">
    <property type="entry name" value="GYF"/>
    <property type="match status" value="1"/>
</dbReference>
<evidence type="ECO:0000256" key="1">
    <source>
        <dbReference type="SAM" id="MobiDB-lite"/>
    </source>
</evidence>
<dbReference type="Proteomes" id="UP001497497">
    <property type="component" value="Unassembled WGS sequence"/>
</dbReference>
<feature type="compositionally biased region" description="Basic residues" evidence="1">
    <location>
        <begin position="1299"/>
        <end position="1308"/>
    </location>
</feature>
<feature type="compositionally biased region" description="Basic and acidic residues" evidence="1">
    <location>
        <begin position="228"/>
        <end position="246"/>
    </location>
</feature>
<feature type="compositionally biased region" description="Polar residues" evidence="1">
    <location>
        <begin position="732"/>
        <end position="751"/>
    </location>
</feature>
<feature type="region of interest" description="Disordered" evidence="1">
    <location>
        <begin position="859"/>
        <end position="906"/>
    </location>
</feature>
<feature type="region of interest" description="Disordered" evidence="1">
    <location>
        <begin position="992"/>
        <end position="1026"/>
    </location>
</feature>
<feature type="region of interest" description="Disordered" evidence="1">
    <location>
        <begin position="1256"/>
        <end position="1337"/>
    </location>
</feature>
<evidence type="ECO:0000259" key="2">
    <source>
        <dbReference type="PROSITE" id="PS50829"/>
    </source>
</evidence>
<comment type="caution">
    <text evidence="3">The sequence shown here is derived from an EMBL/GenBank/DDBJ whole genome shotgun (WGS) entry which is preliminary data.</text>
</comment>
<evidence type="ECO:0000313" key="3">
    <source>
        <dbReference type="EMBL" id="CAL1545912.1"/>
    </source>
</evidence>
<dbReference type="InterPro" id="IPR035445">
    <property type="entry name" value="GYF-like_dom_sf"/>
</dbReference>
<protein>
    <recommendedName>
        <fullName evidence="2">GYF domain-containing protein</fullName>
    </recommendedName>
</protein>
<dbReference type="EMBL" id="CAXITT010000750">
    <property type="protein sequence ID" value="CAL1545912.1"/>
    <property type="molecule type" value="Genomic_DNA"/>
</dbReference>
<feature type="region of interest" description="Disordered" evidence="1">
    <location>
        <begin position="99"/>
        <end position="150"/>
    </location>
</feature>
<accession>A0AAV2IFT3</accession>
<sequence>MALKFGPQWLRDLSDGGTNASQPTTPPPSVKFKLAEYRYGREEMLSLFNENSPPPDQVRKHLSIFSKEIQKPITMLPLTEDEQHLISQGFNSTVVLRAAGRGSGPPLRVSRGGGTSDRGRGRGRGRGEGYISRSENGDLGYNRPSQDGWEQVGRKFERSYSRGYDESGGKREFVRSTSDNWRDKRFEEEEDEESGGVAWRTNRENNPRWGPSTRSNWREPQRGIANFDNDRRPPLHHRGLDHDPRGPQRNNENYDNEGEVPEWVEDDVGDDPGTFDSSGAFVSTKQGKKAIELRREAPGSEENVKKQSSNTGQPYDEKNKSLDCPKTVSEKGPSLTNKSVYVPPNARNGTGDANVPSKDLSKPHNQKNQSESNDEAHVSISSGHSNKGDGDSGFAFPNKEDVNGTRAPPGQYAHTSQAQPSPQVEMVQDTTARQQHESDVLHIEKSLQSLVAEMTADAERRAKSQQETSLPISHEDANKWFYKDPQGEVQGPFTNDEMAQWFSAGYFTMSLIVKRGCDDTYKPLGELIKRYGRVPFAAGPPLPPLITNNVAAENTLPTTQALSMPSLVTAPILGPPLVNVHDPLMQQVLFQQQEFLKQSFLRLNVLCSRQLQMQTLQQLQEQESYKSLSPEQQQHLSMQMMMQASPIFVPQLQQQQQLLLQQQEHQRSSLHKLSCSNMLTSILQNEANPSVFQQSLSPISMTAPNSGPDNVEEEPVWGTMPHLMPAGLWQLPASQPTPQPTSLWETDLNSGNLSPAYRLQLEKLLREKEEEKLKEEERQRDEELEKRHEELKRQQEDIERQREQMKREKEELERQKQIEVQKIEEARRQEELRIRLEIERQQEEEKRRQDIIKKQLDEEKKRERELKKQEEKRRKEEEKRKLQEDQKKQQEDLSKDKARNNTYEQSKPYVSKNLNAALCFKTKAHNVLDVLSYSLGSPILKSRYKFASLQAMLVSELIIQTEVLRQQESLRRLQQAQREQLANIQLPPSSNWAAQQHNTQNSPSQSKSLTEIQEEEARRDEERQREQHILRLQEQQALAVSQQHAQKSWATHAYQSAPMKGLSLLDIQQQEAENAKKSQKEKPNTQTYTAKLSLASASTWTGTGGTWGGQPVWNNNTSGIWDSLVPPTFKKPVVKESGEFPALKSPAQQLKKNTVKANKNKVPGAKQKKEEESVQKLFQNRQQDDFSQWVMERVLQFSAPIDVPTFVSFIVDVESPDDVRDYVKTYLGETKESKDFAKQFVEKRNRFRNQARLEKQQEEDSIWGPAPAINPHNQVRGGGTGTGNGSTANDGGETISGKGKNRKKKQKMQKLDGSILGFTVQADPNRKNAAGEFESIQ</sequence>
<dbReference type="PROSITE" id="PS50829">
    <property type="entry name" value="GYF"/>
    <property type="match status" value="1"/>
</dbReference>
<feature type="compositionally biased region" description="Polar residues" evidence="1">
    <location>
        <begin position="413"/>
        <end position="433"/>
    </location>
</feature>
<dbReference type="SMART" id="SM00444">
    <property type="entry name" value="GYF"/>
    <property type="match status" value="1"/>
</dbReference>
<feature type="compositionally biased region" description="Basic and acidic residues" evidence="1">
    <location>
        <begin position="1015"/>
        <end position="1026"/>
    </location>
</feature>
<dbReference type="CDD" id="cd00072">
    <property type="entry name" value="GYF"/>
    <property type="match status" value="1"/>
</dbReference>
<feature type="compositionally biased region" description="Basic and acidic residues" evidence="1">
    <location>
        <begin position="859"/>
        <end position="899"/>
    </location>
</feature>
<name>A0AAV2IFT3_LYMST</name>
<feature type="compositionally biased region" description="Polar residues" evidence="1">
    <location>
        <begin position="275"/>
        <end position="285"/>
    </location>
</feature>
<feature type="compositionally biased region" description="Basic and acidic residues" evidence="1">
    <location>
        <begin position="289"/>
        <end position="305"/>
    </location>
</feature>
<feature type="region of interest" description="Disordered" evidence="1">
    <location>
        <begin position="770"/>
        <end position="814"/>
    </location>
</feature>
<gene>
    <name evidence="3" type="ORF">GSLYS_00019289001</name>
</gene>
<keyword evidence="4" id="KW-1185">Reference proteome</keyword>
<feature type="domain" description="GYF" evidence="2">
    <location>
        <begin position="477"/>
        <end position="525"/>
    </location>
</feature>